<dbReference type="EMBL" id="GBEZ01013669">
    <property type="protein sequence ID" value="JAC72337.1"/>
    <property type="molecule type" value="Transcribed_RNA"/>
</dbReference>
<evidence type="ECO:0000256" key="4">
    <source>
        <dbReference type="ARBA" id="ARBA00022807"/>
    </source>
</evidence>
<evidence type="ECO:0000256" key="1">
    <source>
        <dbReference type="ARBA" id="ARBA00006641"/>
    </source>
</evidence>
<protein>
    <submittedName>
        <fullName evidence="5">Pyroglutamyl-peptidase</fullName>
    </submittedName>
</protein>
<accession>A0A061RHC5</accession>
<dbReference type="Pfam" id="PF01470">
    <property type="entry name" value="Peptidase_C15"/>
    <property type="match status" value="1"/>
</dbReference>
<dbReference type="GO" id="GO:0008234">
    <property type="term" value="F:cysteine-type peptidase activity"/>
    <property type="evidence" value="ECO:0007669"/>
    <property type="project" value="UniProtKB-KW"/>
</dbReference>
<evidence type="ECO:0000256" key="3">
    <source>
        <dbReference type="ARBA" id="ARBA00022801"/>
    </source>
</evidence>
<feature type="non-terminal residue" evidence="5">
    <location>
        <position position="230"/>
    </location>
</feature>
<keyword evidence="2" id="KW-0645">Protease</keyword>
<dbReference type="GO" id="GO:0006508">
    <property type="term" value="P:proteolysis"/>
    <property type="evidence" value="ECO:0007669"/>
    <property type="project" value="UniProtKB-KW"/>
</dbReference>
<dbReference type="Gene3D" id="3.40.630.20">
    <property type="entry name" value="Peptidase C15, pyroglutamyl peptidase I-like"/>
    <property type="match status" value="1"/>
</dbReference>
<dbReference type="AlphaFoldDB" id="A0A061RHC5"/>
<proteinExistence type="inferred from homology"/>
<evidence type="ECO:0000256" key="2">
    <source>
        <dbReference type="ARBA" id="ARBA00022670"/>
    </source>
</evidence>
<reference evidence="5" key="1">
    <citation type="submission" date="2014-05" db="EMBL/GenBank/DDBJ databases">
        <title>The transcriptome of the halophilic microalga Tetraselmis sp. GSL018 isolated from the Great Salt Lake, Utah.</title>
        <authorList>
            <person name="Jinkerson R.E."/>
            <person name="D'Adamo S."/>
            <person name="Posewitz M.C."/>
        </authorList>
    </citation>
    <scope>NUCLEOTIDE SEQUENCE</scope>
    <source>
        <strain evidence="5">GSL018</strain>
    </source>
</reference>
<dbReference type="FunFam" id="3.40.630.20:FF:000003">
    <property type="entry name" value="Pyrrolidone-carboxylate peptidase isoform A"/>
    <property type="match status" value="1"/>
</dbReference>
<dbReference type="SUPFAM" id="SSF53182">
    <property type="entry name" value="Pyrrolidone carboxyl peptidase (pyroglutamate aminopeptidase)"/>
    <property type="match status" value="1"/>
</dbReference>
<keyword evidence="3" id="KW-0378">Hydrolase</keyword>
<dbReference type="PANTHER" id="PTHR23402:SF1">
    <property type="entry name" value="PYROGLUTAMYL-PEPTIDASE I"/>
    <property type="match status" value="1"/>
</dbReference>
<dbReference type="InterPro" id="IPR036440">
    <property type="entry name" value="Peptidase_C15-like_sf"/>
</dbReference>
<name>A0A061RHC5_9CHLO</name>
<dbReference type="InterPro" id="IPR016125">
    <property type="entry name" value="Peptidase_C15-like"/>
</dbReference>
<gene>
    <name evidence="5" type="primary">PCP</name>
    <name evidence="5" type="ORF">TSPGSL018_31594</name>
</gene>
<organism evidence="5">
    <name type="scientific">Tetraselmis sp. GSL018</name>
    <dbReference type="NCBI Taxonomy" id="582737"/>
    <lineage>
        <taxon>Eukaryota</taxon>
        <taxon>Viridiplantae</taxon>
        <taxon>Chlorophyta</taxon>
        <taxon>core chlorophytes</taxon>
        <taxon>Chlorodendrophyceae</taxon>
        <taxon>Chlorodendrales</taxon>
        <taxon>Chlorodendraceae</taxon>
        <taxon>Tetraselmis</taxon>
    </lineage>
</organism>
<dbReference type="PANTHER" id="PTHR23402">
    <property type="entry name" value="PROTEASE FAMILY C15 PYROGLUTAMYL-PEPTIDASE I-RELATED"/>
    <property type="match status" value="1"/>
</dbReference>
<sequence>MRFIVSGFSSFNGVNDNPTEWIVNNLDSYLKSSGTDLSVETCAVLRVSAVDSRKWVEEEYTRCVAQDDTEQRIMVNFGVNVCGKCFELETQAFNCADFRVPDEDGWQPQRELIEDQEGLTLSSTRGCRLPLGAVSEELRRAGHSVEVSADAGRFVCNWVYYHSLMAQDGRRRPPRQRPWESLFVHVPSFEHIPREEQIKFAADLLLALSRGEDGASFRDLPKPETLPADG</sequence>
<comment type="similarity">
    <text evidence="1">Belongs to the peptidase C15 family.</text>
</comment>
<keyword evidence="4" id="KW-0788">Thiol protease</keyword>
<evidence type="ECO:0000313" key="5">
    <source>
        <dbReference type="EMBL" id="JAC72337.1"/>
    </source>
</evidence>